<accession>A0A0B7J7R7</accession>
<keyword evidence="1" id="KW-0614">Plasmid</keyword>
<dbReference type="AlphaFoldDB" id="A0A0B7J7R7"/>
<organism evidence="1">
    <name type="scientific">Salmonella typhimurium</name>
    <dbReference type="NCBI Taxonomy" id="90371"/>
    <lineage>
        <taxon>Bacteria</taxon>
        <taxon>Pseudomonadati</taxon>
        <taxon>Pseudomonadota</taxon>
        <taxon>Gammaproteobacteria</taxon>
        <taxon>Enterobacterales</taxon>
        <taxon>Enterobacteriaceae</taxon>
        <taxon>Salmonella</taxon>
    </lineage>
</organism>
<name>A0A0B7J7R7_SALTM</name>
<proteinExistence type="predicted"/>
<sequence>MGAELATSPRNETQLKEATPVWRLRGLNLPAADSVPAAAQSHHALI</sequence>
<geneLocation type="plasmid" evidence="1">
    <name>pIMP4-SEM1</name>
</geneLocation>
<dbReference type="EMBL" id="KX810825">
    <property type="protein sequence ID" value="APA22983.1"/>
    <property type="molecule type" value="Genomic_DNA"/>
</dbReference>
<protein>
    <submittedName>
        <fullName evidence="1">Uncharacterized protein</fullName>
    </submittedName>
</protein>
<reference evidence="1" key="1">
    <citation type="journal article" date="2016" name="Sci. Rep.">
        <title>Isolation and plasmid characterization of carbapenemase (IMP-4) producing Salmonella enterica Typhimurium from cats.</title>
        <authorList>
            <person name="Abraham S."/>
            <person name="O'Dea M."/>
            <person name="Trott D.J."/>
            <person name="Abraham R.J."/>
            <person name="Hughes D."/>
            <person name="Pang S."/>
            <person name="McKew G."/>
            <person name="Cheong E.Y."/>
            <person name="Merlino J."/>
            <person name="Saputra S."/>
            <person name="Malik R."/>
            <person name="Gottlieb T."/>
        </authorList>
    </citation>
    <scope>NUCLEOTIDE SEQUENCE</scope>
    <source>
        <strain evidence="1">MU1</strain>
        <plasmid evidence="1">pIMP4-SEM1</plasmid>
    </source>
</reference>
<evidence type="ECO:0000313" key="1">
    <source>
        <dbReference type="EMBL" id="APA22983.1"/>
    </source>
</evidence>